<keyword evidence="11 14" id="KW-1133">Transmembrane helix</keyword>
<dbReference type="InterPro" id="IPR005467">
    <property type="entry name" value="His_kinase_dom"/>
</dbReference>
<dbReference type="EC" id="2.7.13.3" evidence="3"/>
<evidence type="ECO:0000256" key="2">
    <source>
        <dbReference type="ARBA" id="ARBA00004651"/>
    </source>
</evidence>
<dbReference type="InterPro" id="IPR036097">
    <property type="entry name" value="HisK_dim/P_sf"/>
</dbReference>
<feature type="transmembrane region" description="Helical" evidence="14">
    <location>
        <begin position="171"/>
        <end position="195"/>
    </location>
</feature>
<dbReference type="STRING" id="1796616.A4V09_23540"/>
<evidence type="ECO:0000256" key="5">
    <source>
        <dbReference type="ARBA" id="ARBA00022553"/>
    </source>
</evidence>
<dbReference type="Pfam" id="PF00672">
    <property type="entry name" value="HAMP"/>
    <property type="match status" value="1"/>
</dbReference>
<keyword evidence="13 14" id="KW-0472">Membrane</keyword>
<dbReference type="RefSeq" id="WP_065544537.1">
    <property type="nucleotide sequence ID" value="NZ_CP015405.2"/>
</dbReference>
<dbReference type="EMBL" id="CP015405">
    <property type="protein sequence ID" value="ANU78455.1"/>
    <property type="molecule type" value="Genomic_DNA"/>
</dbReference>
<gene>
    <name evidence="17" type="ORF">A4V09_23540</name>
</gene>
<evidence type="ECO:0000256" key="11">
    <source>
        <dbReference type="ARBA" id="ARBA00022989"/>
    </source>
</evidence>
<feature type="transmembrane region" description="Helical" evidence="14">
    <location>
        <begin position="7"/>
        <end position="28"/>
    </location>
</feature>
<dbReference type="Gene3D" id="1.10.287.130">
    <property type="match status" value="1"/>
</dbReference>
<dbReference type="Proteomes" id="UP000092574">
    <property type="component" value="Chromosome"/>
</dbReference>
<dbReference type="Gene3D" id="3.30.565.10">
    <property type="entry name" value="Histidine kinase-like ATPase, C-terminal domain"/>
    <property type="match status" value="1"/>
</dbReference>
<proteinExistence type="predicted"/>
<evidence type="ECO:0000256" key="3">
    <source>
        <dbReference type="ARBA" id="ARBA00012438"/>
    </source>
</evidence>
<dbReference type="AlphaFoldDB" id="A0A1C7IFT4"/>
<evidence type="ECO:0000256" key="1">
    <source>
        <dbReference type="ARBA" id="ARBA00000085"/>
    </source>
</evidence>
<protein>
    <recommendedName>
        <fullName evidence="3">histidine kinase</fullName>
        <ecNumber evidence="3">2.7.13.3</ecNumber>
    </recommendedName>
</protein>
<reference evidence="17" key="1">
    <citation type="submission" date="2017-04" db="EMBL/GenBank/DDBJ databases">
        <title>Complete Genome Sequences of Twelve Strains of a Stable Defined Moderately Diverse Mouse Microbiota 2 (sDMDMm2).</title>
        <authorList>
            <person name="Uchimura Y."/>
            <person name="Wyss M."/>
            <person name="Brugiroux S."/>
            <person name="Limenitakis J.P."/>
            <person name="Stecher B."/>
            <person name="McCoy K.D."/>
            <person name="Macpherson A.J."/>
        </authorList>
    </citation>
    <scope>NUCLEOTIDE SEQUENCE</scope>
    <source>
        <strain evidence="17">YL58</strain>
    </source>
</reference>
<evidence type="ECO:0000256" key="9">
    <source>
        <dbReference type="ARBA" id="ARBA00022777"/>
    </source>
</evidence>
<dbReference type="Pfam" id="PF02518">
    <property type="entry name" value="HATPase_c"/>
    <property type="match status" value="1"/>
</dbReference>
<sequence length="473" mass="53573">MKKSLYIKFVAFFLILGFMGFFAVSMIGPSMVENHLEDVYSGDLYREAASIAENRASKYYQEQASLDSVAMNLKTLSIYQDAEIWLISPNGEILLNTSDDFSAEEKKIIEHFNPGHSSGSYYQIGRFYSQFEEDHLSVMVPVTWKMSIQGYVAMHLPMSILQEQENDVMNIIYILILIIFLVMLLMLAVFSFMVYRPLKKIIAGADQFASGNLKHNIPVYTRDEMGYLALTLNYMSDELDKTGEYQRKFVSNVSHDFRSPLTSIKGYTEAILDGTIPPELQTKYLNIVVYETDRLYKLTQSLLTLNDMDEKGRMLDYTNFDINNTIKTTAAAFEGTCREKRISVELLLTGQTLYVSADMGKIQQVLYNLIDNAIKFSPADSVIKVETTIKHETVFVSVKDSGCGIPKSSLPKIWDRFYKTDPSRGKDRKGTGLGLSIVKEIINSHNQHINVISTEGVGTEFIFTLSKGTENKS</sequence>
<dbReference type="CDD" id="cd06225">
    <property type="entry name" value="HAMP"/>
    <property type="match status" value="1"/>
</dbReference>
<evidence type="ECO:0000313" key="18">
    <source>
        <dbReference type="Proteomes" id="UP000092574"/>
    </source>
</evidence>
<dbReference type="SMART" id="SM00304">
    <property type="entry name" value="HAMP"/>
    <property type="match status" value="1"/>
</dbReference>
<evidence type="ECO:0000256" key="13">
    <source>
        <dbReference type="ARBA" id="ARBA00023136"/>
    </source>
</evidence>
<evidence type="ECO:0000259" key="15">
    <source>
        <dbReference type="PROSITE" id="PS50109"/>
    </source>
</evidence>
<dbReference type="GO" id="GO:0000155">
    <property type="term" value="F:phosphorelay sensor kinase activity"/>
    <property type="evidence" value="ECO:0007669"/>
    <property type="project" value="InterPro"/>
</dbReference>
<evidence type="ECO:0000259" key="16">
    <source>
        <dbReference type="PROSITE" id="PS50885"/>
    </source>
</evidence>
<dbReference type="KEGG" id="byl:A4V09_23540"/>
<dbReference type="PANTHER" id="PTHR45528">
    <property type="entry name" value="SENSOR HISTIDINE KINASE CPXA"/>
    <property type="match status" value="1"/>
</dbReference>
<evidence type="ECO:0000256" key="6">
    <source>
        <dbReference type="ARBA" id="ARBA00022679"/>
    </source>
</evidence>
<evidence type="ECO:0000313" key="17">
    <source>
        <dbReference type="EMBL" id="ANU78455.1"/>
    </source>
</evidence>
<dbReference type="PRINTS" id="PR00344">
    <property type="entry name" value="BCTRLSENSOR"/>
</dbReference>
<keyword evidence="10" id="KW-0067">ATP-binding</keyword>
<dbReference type="InterPro" id="IPR003660">
    <property type="entry name" value="HAMP_dom"/>
</dbReference>
<evidence type="ECO:0000256" key="12">
    <source>
        <dbReference type="ARBA" id="ARBA00023012"/>
    </source>
</evidence>
<accession>A0A1C7IFT4</accession>
<dbReference type="Pfam" id="PF00512">
    <property type="entry name" value="HisKA"/>
    <property type="match status" value="1"/>
</dbReference>
<keyword evidence="5" id="KW-0597">Phosphoprotein</keyword>
<dbReference type="InterPro" id="IPR036890">
    <property type="entry name" value="HATPase_C_sf"/>
</dbReference>
<feature type="domain" description="Histidine kinase" evidence="15">
    <location>
        <begin position="252"/>
        <end position="469"/>
    </location>
</feature>
<dbReference type="PANTHER" id="PTHR45528:SF1">
    <property type="entry name" value="SENSOR HISTIDINE KINASE CPXA"/>
    <property type="match status" value="1"/>
</dbReference>
<dbReference type="SMART" id="SM00387">
    <property type="entry name" value="HATPase_c"/>
    <property type="match status" value="1"/>
</dbReference>
<dbReference type="PROSITE" id="PS50109">
    <property type="entry name" value="HIS_KIN"/>
    <property type="match status" value="1"/>
</dbReference>
<comment type="catalytic activity">
    <reaction evidence="1">
        <text>ATP + protein L-histidine = ADP + protein N-phospho-L-histidine.</text>
        <dbReference type="EC" id="2.7.13.3"/>
    </reaction>
</comment>
<organism evidence="17 18">
    <name type="scientific">Blautia pseudococcoides</name>
    <dbReference type="NCBI Taxonomy" id="1796616"/>
    <lineage>
        <taxon>Bacteria</taxon>
        <taxon>Bacillati</taxon>
        <taxon>Bacillota</taxon>
        <taxon>Clostridia</taxon>
        <taxon>Lachnospirales</taxon>
        <taxon>Lachnospiraceae</taxon>
        <taxon>Blautia</taxon>
    </lineage>
</organism>
<feature type="domain" description="HAMP" evidence="16">
    <location>
        <begin position="196"/>
        <end position="244"/>
    </location>
</feature>
<keyword evidence="8" id="KW-0547">Nucleotide-binding</keyword>
<evidence type="ECO:0000256" key="4">
    <source>
        <dbReference type="ARBA" id="ARBA00022475"/>
    </source>
</evidence>
<name>A0A1C7IFT4_9FIRM</name>
<comment type="subcellular location">
    <subcellularLocation>
        <location evidence="2">Cell membrane</location>
        <topology evidence="2">Multi-pass membrane protein</topology>
    </subcellularLocation>
</comment>
<dbReference type="Gene3D" id="6.10.340.10">
    <property type="match status" value="1"/>
</dbReference>
<dbReference type="FunFam" id="3.30.565.10:FF:000006">
    <property type="entry name" value="Sensor histidine kinase WalK"/>
    <property type="match status" value="1"/>
</dbReference>
<dbReference type="InterPro" id="IPR004358">
    <property type="entry name" value="Sig_transdc_His_kin-like_C"/>
</dbReference>
<keyword evidence="6" id="KW-0808">Transferase</keyword>
<dbReference type="OrthoDB" id="9813151at2"/>
<keyword evidence="9 17" id="KW-0418">Kinase</keyword>
<keyword evidence="7 14" id="KW-0812">Transmembrane</keyword>
<dbReference type="InterPro" id="IPR003594">
    <property type="entry name" value="HATPase_dom"/>
</dbReference>
<evidence type="ECO:0000256" key="7">
    <source>
        <dbReference type="ARBA" id="ARBA00022692"/>
    </source>
</evidence>
<dbReference type="InterPro" id="IPR050398">
    <property type="entry name" value="HssS/ArlS-like"/>
</dbReference>
<evidence type="ECO:0000256" key="8">
    <source>
        <dbReference type="ARBA" id="ARBA00022741"/>
    </source>
</evidence>
<evidence type="ECO:0000256" key="10">
    <source>
        <dbReference type="ARBA" id="ARBA00022840"/>
    </source>
</evidence>
<dbReference type="PROSITE" id="PS50885">
    <property type="entry name" value="HAMP"/>
    <property type="match status" value="1"/>
</dbReference>
<dbReference type="InterPro" id="IPR003661">
    <property type="entry name" value="HisK_dim/P_dom"/>
</dbReference>
<dbReference type="CDD" id="cd00075">
    <property type="entry name" value="HATPase"/>
    <property type="match status" value="1"/>
</dbReference>
<keyword evidence="18" id="KW-1185">Reference proteome</keyword>
<dbReference type="GO" id="GO:0005886">
    <property type="term" value="C:plasma membrane"/>
    <property type="evidence" value="ECO:0007669"/>
    <property type="project" value="UniProtKB-SubCell"/>
</dbReference>
<keyword evidence="4" id="KW-1003">Cell membrane</keyword>
<dbReference type="SUPFAM" id="SSF47384">
    <property type="entry name" value="Homodimeric domain of signal transducing histidine kinase"/>
    <property type="match status" value="1"/>
</dbReference>
<evidence type="ECO:0000256" key="14">
    <source>
        <dbReference type="SAM" id="Phobius"/>
    </source>
</evidence>
<dbReference type="SUPFAM" id="SSF55874">
    <property type="entry name" value="ATPase domain of HSP90 chaperone/DNA topoisomerase II/histidine kinase"/>
    <property type="match status" value="1"/>
</dbReference>
<dbReference type="CDD" id="cd00082">
    <property type="entry name" value="HisKA"/>
    <property type="match status" value="1"/>
</dbReference>
<dbReference type="SUPFAM" id="SSF158472">
    <property type="entry name" value="HAMP domain-like"/>
    <property type="match status" value="1"/>
</dbReference>
<dbReference type="SMART" id="SM00388">
    <property type="entry name" value="HisKA"/>
    <property type="match status" value="1"/>
</dbReference>
<keyword evidence="12" id="KW-0902">Two-component regulatory system</keyword>
<dbReference type="GO" id="GO:0005524">
    <property type="term" value="F:ATP binding"/>
    <property type="evidence" value="ECO:0007669"/>
    <property type="project" value="UniProtKB-KW"/>
</dbReference>